<evidence type="ECO:0000256" key="3">
    <source>
        <dbReference type="ARBA" id="ARBA00022741"/>
    </source>
</evidence>
<keyword evidence="9 15" id="KW-0233">DNA recombination</keyword>
<dbReference type="Gene3D" id="3.40.50.300">
    <property type="entry name" value="P-loop containing nucleotide triphosphate hydrolases"/>
    <property type="match status" value="2"/>
</dbReference>
<evidence type="ECO:0000256" key="9">
    <source>
        <dbReference type="ARBA" id="ARBA00023172"/>
    </source>
</evidence>
<evidence type="ECO:0000256" key="11">
    <source>
        <dbReference type="ARBA" id="ARBA00023235"/>
    </source>
</evidence>
<evidence type="ECO:0000256" key="13">
    <source>
        <dbReference type="ARBA" id="ARBA00034808"/>
    </source>
</evidence>
<keyword evidence="7 15" id="KW-0067">ATP-binding</keyword>
<comment type="function">
    <text evidence="15">Plays a critical role in recombination and DNA repair. Helps process Holliday junction intermediates to mature products by catalyzing branch migration. Has replication fork regression activity, unwinds stalled or blocked replication forks to make a HJ that can be resolved. Has a DNA unwinding activity characteristic of a DNA helicase with 3'-5' polarity.</text>
</comment>
<dbReference type="NCBIfam" id="TIGR00643">
    <property type="entry name" value="recG"/>
    <property type="match status" value="1"/>
</dbReference>
<evidence type="ECO:0000259" key="17">
    <source>
        <dbReference type="PROSITE" id="PS51194"/>
    </source>
</evidence>
<protein>
    <recommendedName>
        <fullName evidence="2 15">ATP-dependent DNA helicase RecG</fullName>
        <ecNumber evidence="13 15">5.6.2.4</ecNumber>
    </recommendedName>
</protein>
<dbReference type="PANTHER" id="PTHR47964:SF1">
    <property type="entry name" value="ATP-DEPENDENT DNA HELICASE HOMOLOG RECG, CHLOROPLASTIC"/>
    <property type="match status" value="1"/>
</dbReference>
<dbReference type="CDD" id="cd04488">
    <property type="entry name" value="RecG_wedge_OBF"/>
    <property type="match status" value="1"/>
</dbReference>
<dbReference type="InterPro" id="IPR033454">
    <property type="entry name" value="RecG_wedge"/>
</dbReference>
<dbReference type="InterPro" id="IPR014001">
    <property type="entry name" value="Helicase_ATP-bd"/>
</dbReference>
<dbReference type="EMBL" id="AZFW01000058">
    <property type="protein sequence ID" value="KRM26988.1"/>
    <property type="molecule type" value="Genomic_DNA"/>
</dbReference>
<keyword evidence="3 15" id="KW-0547">Nucleotide-binding</keyword>
<gene>
    <name evidence="18" type="ORF">FC91_GL002770</name>
</gene>
<accession>A0A0R1XJN9</accession>
<dbReference type="InterPro" id="IPR001650">
    <property type="entry name" value="Helicase_C-like"/>
</dbReference>
<evidence type="ECO:0000256" key="6">
    <source>
        <dbReference type="ARBA" id="ARBA00022806"/>
    </source>
</evidence>
<evidence type="ECO:0000256" key="7">
    <source>
        <dbReference type="ARBA" id="ARBA00022840"/>
    </source>
</evidence>
<dbReference type="GO" id="GO:0016887">
    <property type="term" value="F:ATP hydrolysis activity"/>
    <property type="evidence" value="ECO:0007669"/>
    <property type="project" value="RHEA"/>
</dbReference>
<evidence type="ECO:0000256" key="12">
    <source>
        <dbReference type="ARBA" id="ARBA00034617"/>
    </source>
</evidence>
<evidence type="ECO:0000313" key="19">
    <source>
        <dbReference type="Proteomes" id="UP000050949"/>
    </source>
</evidence>
<feature type="domain" description="Helicase ATP-binding" evidence="16">
    <location>
        <begin position="270"/>
        <end position="431"/>
    </location>
</feature>
<sequence length="679" mass="75386">MASLADPVTALSGVGEKRASALHQLGIDTVGDLLFYFPFRYEDIRTRSWQELGDGEKVTLKGTVIAPPVVSRFGRNRNRLNIRLLVEDLPIVVTFFNQPWLKDKIVENSEAAVFGIWNAKRHSLTGQRLIAQAEAGDAGMSPIYSVNKHIRQRTLVDLIHQAYEKYQPLLTDVVPEPLRQHYKLEPTAQIVHDMHFPKNSEDARSARRSAAFRELFLFECRMQSLRAENNKHDAGLVLNYDLTAMREFIQTLPFELTNAQKRVVNEIVADMKRPRHMNRLLQGDVGSGKTIVAVLAIFAAVTAGYQAALMVPTEILAEQHYQKIARLLAPMHVSVGLLTGSLAGTARAKTLHDIATGRLNVIIGTHALIQDAVKFAKLGLAVIDEQHRFGVNQRRELQRKGLSPDVLMMTATPIPRTLAITTYGEMDVSTIDELPAGRHPIETAWLKSNQTGPVYARLRAELAAGAQAYVVTPLIAESEAIDLRNAEDLYERMTKALPQYHVALLHGQLKNQDKNAIMTAFSHNEIQVLVATTVVEVGMDVPNANLMIIFDADRFGLSQLHQLRGRVGRGGRQAFCYLIADPKNQVAISRMEAMVKTTNGFVLAEKDLQLRGPGDVFGDEQSGLPHFNIADPVGDSAMLEVAHATAGQIFKEDPALHAPDHQGIAAYLAELKRRNQYFD</sequence>
<dbReference type="RefSeq" id="WP_027828673.1">
    <property type="nucleotide sequence ID" value="NZ_AUEH01000025.1"/>
</dbReference>
<organism evidence="18 19">
    <name type="scientific">Schleiferilactobacillus harbinensis DSM 16991</name>
    <dbReference type="NCBI Taxonomy" id="1122147"/>
    <lineage>
        <taxon>Bacteria</taxon>
        <taxon>Bacillati</taxon>
        <taxon>Bacillota</taxon>
        <taxon>Bacilli</taxon>
        <taxon>Lactobacillales</taxon>
        <taxon>Lactobacillaceae</taxon>
        <taxon>Schleiferilactobacillus</taxon>
    </lineage>
</organism>
<name>A0A0R1XJN9_9LACO</name>
<keyword evidence="4 15" id="KW-0227">DNA damage</keyword>
<dbReference type="OrthoDB" id="9804325at2"/>
<dbReference type="GO" id="GO:0003677">
    <property type="term" value="F:DNA binding"/>
    <property type="evidence" value="ECO:0007669"/>
    <property type="project" value="UniProtKB-KW"/>
</dbReference>
<dbReference type="EC" id="5.6.2.4" evidence="13 15"/>
<evidence type="ECO:0000256" key="2">
    <source>
        <dbReference type="ARBA" id="ARBA00017846"/>
    </source>
</evidence>
<dbReference type="NCBIfam" id="NF008165">
    <property type="entry name" value="PRK10917.1-3"/>
    <property type="match status" value="1"/>
</dbReference>
<dbReference type="InterPro" id="IPR004609">
    <property type="entry name" value="ATP-dep_DNA_helicase_RecG"/>
</dbReference>
<dbReference type="PROSITE" id="PS51194">
    <property type="entry name" value="HELICASE_CTER"/>
    <property type="match status" value="1"/>
</dbReference>
<dbReference type="SMART" id="SM00487">
    <property type="entry name" value="DEXDc"/>
    <property type="match status" value="1"/>
</dbReference>
<evidence type="ECO:0000256" key="10">
    <source>
        <dbReference type="ARBA" id="ARBA00023204"/>
    </source>
</evidence>
<dbReference type="Proteomes" id="UP000050949">
    <property type="component" value="Unassembled WGS sequence"/>
</dbReference>
<keyword evidence="11" id="KW-0413">Isomerase</keyword>
<dbReference type="GO" id="GO:0006310">
    <property type="term" value="P:DNA recombination"/>
    <property type="evidence" value="ECO:0007669"/>
    <property type="project" value="UniProtKB-UniRule"/>
</dbReference>
<dbReference type="Pfam" id="PF17191">
    <property type="entry name" value="RecG_wedge"/>
    <property type="match status" value="1"/>
</dbReference>
<dbReference type="GO" id="GO:0043138">
    <property type="term" value="F:3'-5' DNA helicase activity"/>
    <property type="evidence" value="ECO:0007669"/>
    <property type="project" value="UniProtKB-EC"/>
</dbReference>
<keyword evidence="6 15" id="KW-0347">Helicase</keyword>
<dbReference type="SUPFAM" id="SSF52540">
    <property type="entry name" value="P-loop containing nucleoside triphosphate hydrolases"/>
    <property type="match status" value="2"/>
</dbReference>
<comment type="catalytic activity">
    <reaction evidence="14 15">
        <text>ATP + H2O = ADP + phosphate + H(+)</text>
        <dbReference type="Rhea" id="RHEA:13065"/>
        <dbReference type="ChEBI" id="CHEBI:15377"/>
        <dbReference type="ChEBI" id="CHEBI:15378"/>
        <dbReference type="ChEBI" id="CHEBI:30616"/>
        <dbReference type="ChEBI" id="CHEBI:43474"/>
        <dbReference type="ChEBI" id="CHEBI:456216"/>
        <dbReference type="EC" id="5.6.2.4"/>
    </reaction>
</comment>
<dbReference type="NCBIfam" id="NF008168">
    <property type="entry name" value="PRK10917.2-2"/>
    <property type="match status" value="1"/>
</dbReference>
<dbReference type="InterPro" id="IPR047112">
    <property type="entry name" value="RecG/Mfd"/>
</dbReference>
<dbReference type="AlphaFoldDB" id="A0A0R1XJN9"/>
<reference evidence="18 19" key="1">
    <citation type="journal article" date="2015" name="Genome Announc.">
        <title>Expanding the biotechnology potential of lactobacilli through comparative genomics of 213 strains and associated genera.</title>
        <authorList>
            <person name="Sun Z."/>
            <person name="Harris H.M."/>
            <person name="McCann A."/>
            <person name="Guo C."/>
            <person name="Argimon S."/>
            <person name="Zhang W."/>
            <person name="Yang X."/>
            <person name="Jeffery I.B."/>
            <person name="Cooney J.C."/>
            <person name="Kagawa T.F."/>
            <person name="Liu W."/>
            <person name="Song Y."/>
            <person name="Salvetti E."/>
            <person name="Wrobel A."/>
            <person name="Rasinkangas P."/>
            <person name="Parkhill J."/>
            <person name="Rea M.C."/>
            <person name="O'Sullivan O."/>
            <person name="Ritari J."/>
            <person name="Douillard F.P."/>
            <person name="Paul Ross R."/>
            <person name="Yang R."/>
            <person name="Briner A.E."/>
            <person name="Felis G.E."/>
            <person name="de Vos W.M."/>
            <person name="Barrangou R."/>
            <person name="Klaenhammer T.R."/>
            <person name="Caufield P.W."/>
            <person name="Cui Y."/>
            <person name="Zhang H."/>
            <person name="O'Toole P.W."/>
        </authorList>
    </citation>
    <scope>NUCLEOTIDE SEQUENCE [LARGE SCALE GENOMIC DNA]</scope>
    <source>
        <strain evidence="18 19">DSM 16991</strain>
    </source>
</reference>
<dbReference type="PATRIC" id="fig|1122147.4.peg.2855"/>
<dbReference type="CDD" id="cd17992">
    <property type="entry name" value="DEXHc_RecG"/>
    <property type="match status" value="1"/>
</dbReference>
<evidence type="ECO:0000313" key="18">
    <source>
        <dbReference type="EMBL" id="KRM26988.1"/>
    </source>
</evidence>
<dbReference type="GO" id="GO:0005524">
    <property type="term" value="F:ATP binding"/>
    <property type="evidence" value="ECO:0007669"/>
    <property type="project" value="UniProtKB-KW"/>
</dbReference>
<keyword evidence="5 15" id="KW-0378">Hydrolase</keyword>
<evidence type="ECO:0000256" key="15">
    <source>
        <dbReference type="RuleBase" id="RU363016"/>
    </source>
</evidence>
<dbReference type="InterPro" id="IPR012340">
    <property type="entry name" value="NA-bd_OB-fold"/>
</dbReference>
<evidence type="ECO:0000256" key="14">
    <source>
        <dbReference type="ARBA" id="ARBA00048988"/>
    </source>
</evidence>
<comment type="similarity">
    <text evidence="1 15">Belongs to the helicase family. RecG subfamily.</text>
</comment>
<keyword evidence="10 15" id="KW-0234">DNA repair</keyword>
<dbReference type="Pfam" id="PF00271">
    <property type="entry name" value="Helicase_C"/>
    <property type="match status" value="1"/>
</dbReference>
<dbReference type="Gene3D" id="2.40.50.140">
    <property type="entry name" value="Nucleic acid-binding proteins"/>
    <property type="match status" value="1"/>
</dbReference>
<comment type="caution">
    <text evidence="18">The sequence shown here is derived from an EMBL/GenBank/DDBJ whole genome shotgun (WGS) entry which is preliminary data.</text>
</comment>
<dbReference type="Pfam" id="PF19833">
    <property type="entry name" value="RecG_dom3_C"/>
    <property type="match status" value="1"/>
</dbReference>
<dbReference type="InterPro" id="IPR011545">
    <property type="entry name" value="DEAD/DEAH_box_helicase_dom"/>
</dbReference>
<proteinExistence type="inferred from homology"/>
<evidence type="ECO:0000259" key="16">
    <source>
        <dbReference type="PROSITE" id="PS51192"/>
    </source>
</evidence>
<dbReference type="PROSITE" id="PS51192">
    <property type="entry name" value="HELICASE_ATP_BIND_1"/>
    <property type="match status" value="1"/>
</dbReference>
<dbReference type="SMART" id="SM00490">
    <property type="entry name" value="HELICc"/>
    <property type="match status" value="1"/>
</dbReference>
<evidence type="ECO:0000256" key="8">
    <source>
        <dbReference type="ARBA" id="ARBA00023125"/>
    </source>
</evidence>
<evidence type="ECO:0000256" key="5">
    <source>
        <dbReference type="ARBA" id="ARBA00022801"/>
    </source>
</evidence>
<dbReference type="Pfam" id="PF00270">
    <property type="entry name" value="DEAD"/>
    <property type="match status" value="1"/>
</dbReference>
<evidence type="ECO:0000256" key="4">
    <source>
        <dbReference type="ARBA" id="ARBA00022763"/>
    </source>
</evidence>
<evidence type="ECO:0000256" key="1">
    <source>
        <dbReference type="ARBA" id="ARBA00007504"/>
    </source>
</evidence>
<feature type="domain" description="Helicase C-terminal" evidence="17">
    <location>
        <begin position="464"/>
        <end position="614"/>
    </location>
</feature>
<dbReference type="PANTHER" id="PTHR47964">
    <property type="entry name" value="ATP-DEPENDENT DNA HELICASE HOMOLOG RECG, CHLOROPLASTIC"/>
    <property type="match status" value="1"/>
</dbReference>
<comment type="catalytic activity">
    <reaction evidence="12 15">
        <text>Couples ATP hydrolysis with the unwinding of duplex DNA by translocating in the 3'-5' direction.</text>
        <dbReference type="EC" id="5.6.2.4"/>
    </reaction>
</comment>
<dbReference type="eggNOG" id="COG1200">
    <property type="taxonomic scope" value="Bacteria"/>
</dbReference>
<dbReference type="GO" id="GO:0006281">
    <property type="term" value="P:DNA repair"/>
    <property type="evidence" value="ECO:0007669"/>
    <property type="project" value="UniProtKB-UniRule"/>
</dbReference>
<dbReference type="InterPro" id="IPR027417">
    <property type="entry name" value="P-loop_NTPase"/>
</dbReference>
<dbReference type="SUPFAM" id="SSF50249">
    <property type="entry name" value="Nucleic acid-binding proteins"/>
    <property type="match status" value="1"/>
</dbReference>
<dbReference type="InterPro" id="IPR045562">
    <property type="entry name" value="RecG_dom3_C"/>
</dbReference>
<keyword evidence="8" id="KW-0238">DNA-binding</keyword>
<dbReference type="Gene3D" id="1.10.150.20">
    <property type="entry name" value="5' to 3' exonuclease, C-terminal subdomain"/>
    <property type="match status" value="1"/>
</dbReference>